<dbReference type="Gene3D" id="3.30.1330.90">
    <property type="entry name" value="D-3-phosphoglycerate dehydrogenase, domain 3"/>
    <property type="match status" value="1"/>
</dbReference>
<evidence type="ECO:0000259" key="13">
    <source>
        <dbReference type="Pfam" id="PF03315"/>
    </source>
</evidence>
<dbReference type="InterPro" id="IPR005131">
    <property type="entry name" value="Ser_deHydtase_bsu"/>
</dbReference>
<evidence type="ECO:0000256" key="3">
    <source>
        <dbReference type="ARBA" id="ARBA00008636"/>
    </source>
</evidence>
<protein>
    <recommendedName>
        <fullName evidence="11">L-serine dehydratase</fullName>
        <ecNumber evidence="11">4.3.1.17</ecNumber>
    </recommendedName>
</protein>
<evidence type="ECO:0000256" key="9">
    <source>
        <dbReference type="ARBA" id="ARBA00023239"/>
    </source>
</evidence>
<keyword evidence="7 11" id="KW-0408">Iron</keyword>
<dbReference type="SUPFAM" id="SSF143548">
    <property type="entry name" value="Serine metabolism enzymes domain"/>
    <property type="match status" value="1"/>
</dbReference>
<proteinExistence type="inferred from homology"/>
<evidence type="ECO:0000256" key="6">
    <source>
        <dbReference type="ARBA" id="ARBA00022723"/>
    </source>
</evidence>
<dbReference type="InterPro" id="IPR051318">
    <property type="entry name" value="Fe-S_L-Ser"/>
</dbReference>
<keyword evidence="5 11" id="KW-0004">4Fe-4S</keyword>
<keyword evidence="8 11" id="KW-0411">Iron-sulfur</keyword>
<accession>A0ABM5QKV5</accession>
<comment type="similarity">
    <text evidence="3 11">Belongs to the iron-sulfur dependent L-serine dehydratase family.</text>
</comment>
<dbReference type="PANTHER" id="PTHR30182:SF1">
    <property type="entry name" value="L-SERINE DEHYDRATASE 1"/>
    <property type="match status" value="1"/>
</dbReference>
<evidence type="ECO:0000256" key="5">
    <source>
        <dbReference type="ARBA" id="ARBA00022485"/>
    </source>
</evidence>
<evidence type="ECO:0000313" key="14">
    <source>
        <dbReference type="EMBL" id="AIG63373.1"/>
    </source>
</evidence>
<evidence type="ECO:0000256" key="2">
    <source>
        <dbReference type="ARBA" id="ARBA00004742"/>
    </source>
</evidence>
<dbReference type="EC" id="4.3.1.17" evidence="11"/>
<evidence type="ECO:0000256" key="4">
    <source>
        <dbReference type="ARBA" id="ARBA00022432"/>
    </source>
</evidence>
<feature type="domain" description="Serine dehydratase-like alpha subunit" evidence="12">
    <location>
        <begin position="186"/>
        <end position="448"/>
    </location>
</feature>
<keyword evidence="6 11" id="KW-0479">Metal-binding</keyword>
<feature type="domain" description="Serine dehydratase beta chain" evidence="13">
    <location>
        <begin position="4"/>
        <end position="157"/>
    </location>
</feature>
<dbReference type="RefSeq" id="WP_038603905.1">
    <property type="nucleotide sequence ID" value="NZ_CP008944.1"/>
</dbReference>
<keyword evidence="4 11" id="KW-0312">Gluconeogenesis</keyword>
<dbReference type="Pfam" id="PF03313">
    <property type="entry name" value="SDH_alpha"/>
    <property type="match status" value="1"/>
</dbReference>
<dbReference type="InterPro" id="IPR029009">
    <property type="entry name" value="ASB_dom_sf"/>
</dbReference>
<comment type="pathway">
    <text evidence="2">Carbohydrate biosynthesis; gluconeogenesis.</text>
</comment>
<evidence type="ECO:0000256" key="10">
    <source>
        <dbReference type="ARBA" id="ARBA00049406"/>
    </source>
</evidence>
<dbReference type="InterPro" id="IPR005130">
    <property type="entry name" value="Ser_deHydtase-like_asu"/>
</dbReference>
<name>A0ABM5QKV5_9CORY</name>
<evidence type="ECO:0000256" key="11">
    <source>
        <dbReference type="RuleBase" id="RU366059"/>
    </source>
</evidence>
<organism evidence="14 15">
    <name type="scientific">Corynebacterium atypicum</name>
    <dbReference type="NCBI Taxonomy" id="191610"/>
    <lineage>
        <taxon>Bacteria</taxon>
        <taxon>Bacillati</taxon>
        <taxon>Actinomycetota</taxon>
        <taxon>Actinomycetes</taxon>
        <taxon>Mycobacteriales</taxon>
        <taxon>Corynebacteriaceae</taxon>
        <taxon>Corynebacterium</taxon>
    </lineage>
</organism>
<dbReference type="NCBIfam" id="TIGR00720">
    <property type="entry name" value="sda_mono"/>
    <property type="match status" value="1"/>
</dbReference>
<dbReference type="Proteomes" id="UP000028504">
    <property type="component" value="Chromosome"/>
</dbReference>
<dbReference type="EMBL" id="CP008944">
    <property type="protein sequence ID" value="AIG63373.1"/>
    <property type="molecule type" value="Genomic_DNA"/>
</dbReference>
<evidence type="ECO:0000259" key="12">
    <source>
        <dbReference type="Pfam" id="PF03313"/>
    </source>
</evidence>
<gene>
    <name evidence="14" type="ORF">CATYP_00085</name>
</gene>
<dbReference type="PANTHER" id="PTHR30182">
    <property type="entry name" value="L-SERINE DEHYDRATASE"/>
    <property type="match status" value="1"/>
</dbReference>
<evidence type="ECO:0000256" key="7">
    <source>
        <dbReference type="ARBA" id="ARBA00023004"/>
    </source>
</evidence>
<evidence type="ECO:0000313" key="15">
    <source>
        <dbReference type="Proteomes" id="UP000028504"/>
    </source>
</evidence>
<dbReference type="InterPro" id="IPR004644">
    <property type="entry name" value="Fe-S_L-Ser_mono"/>
</dbReference>
<dbReference type="Pfam" id="PF03315">
    <property type="entry name" value="SDH_beta"/>
    <property type="match status" value="1"/>
</dbReference>
<reference evidence="14 15" key="1">
    <citation type="submission" date="2014-07" db="EMBL/GenBank/DDBJ databases">
        <title>Complete genome sequence of Corynebacterium atypicum DSM 44849: identifiction of the mycolic acid biosynthesis genes.</title>
        <authorList>
            <person name="Tippelt A."/>
            <person name="Mollmann S."/>
            <person name="Albersmeier A."/>
            <person name="Jaenicke S."/>
            <person name="Ruckert C."/>
            <person name="Tauch A."/>
        </authorList>
    </citation>
    <scope>NUCLEOTIDE SEQUENCE [LARGE SCALE GENOMIC DNA]</scope>
    <source>
        <strain evidence="14 15">R2070</strain>
    </source>
</reference>
<evidence type="ECO:0000256" key="8">
    <source>
        <dbReference type="ARBA" id="ARBA00023014"/>
    </source>
</evidence>
<keyword evidence="9 11" id="KW-0456">Lyase</keyword>
<keyword evidence="15" id="KW-1185">Reference proteome</keyword>
<comment type="catalytic activity">
    <reaction evidence="10 11">
        <text>L-serine = pyruvate + NH4(+)</text>
        <dbReference type="Rhea" id="RHEA:19169"/>
        <dbReference type="ChEBI" id="CHEBI:15361"/>
        <dbReference type="ChEBI" id="CHEBI:28938"/>
        <dbReference type="ChEBI" id="CHEBI:33384"/>
        <dbReference type="EC" id="4.3.1.17"/>
    </reaction>
</comment>
<sequence>MFLSIVDMFKIGIGPSSSHTLGPMKAGKAFADDITSTGLIEHTSRVQVDLYGSLSLTGKGHATDKAVVMGLAGNVPETVDIDAMPGFLANVSETGFLPIGDSQTLVRFPKELGVVFHVDSLPLHENGMTITALDADNAVVFKKTYYSIGGGFIVDEEHFGSILADLTDVPFEFSTAREMLDLCERHNLSIPELSRANEEAAIGATAMREHLAKVRAVMEEGIERGTTTDGILPGKLQVPRRAKALKARIDSGELPKTWETFNWVNMFAMAINEENAAGGRVVTAPTNGACGVVPAVMAYYNQLIEPVTDQMFEDYILTCTQIGKLYKLNASISGAEVGCQGEVGVACSMAAGGLAQLMGGTPEQVCIAAEIAMEHNLGLTCDPVCGQVQVPCIERNAVGGVDAINAANMALQRESAPRVQLDDVITTMYQTGKDMDPKYRETSQGGLALVVVGKKPMPCS</sequence>
<evidence type="ECO:0000256" key="1">
    <source>
        <dbReference type="ARBA" id="ARBA00001966"/>
    </source>
</evidence>
<comment type="cofactor">
    <cofactor evidence="1 11">
        <name>[4Fe-4S] cluster</name>
        <dbReference type="ChEBI" id="CHEBI:49883"/>
    </cofactor>
</comment>